<comment type="caution">
    <text evidence="2">The sequence shown here is derived from an EMBL/GenBank/DDBJ whole genome shotgun (WGS) entry which is preliminary data.</text>
</comment>
<dbReference type="InterPro" id="IPR000073">
    <property type="entry name" value="AB_hydrolase_1"/>
</dbReference>
<name>A0A9Q0BDA3_9HYPO</name>
<evidence type="ECO:0000313" key="2">
    <source>
        <dbReference type="EMBL" id="KAI6781177.1"/>
    </source>
</evidence>
<reference evidence="2" key="1">
    <citation type="journal article" date="2021" name="J Fungi (Basel)">
        <title>Genomic and Metabolomic Analyses of the Marine Fungus Emericellopsis cladophorae: Insights into Saltwater Adaptability Mechanisms and Its Biosynthetic Potential.</title>
        <authorList>
            <person name="Goncalves M.F.M."/>
            <person name="Hilario S."/>
            <person name="Van de Peer Y."/>
            <person name="Esteves A.C."/>
            <person name="Alves A."/>
        </authorList>
    </citation>
    <scope>NUCLEOTIDE SEQUENCE</scope>
    <source>
        <strain evidence="2">MUM 19.33</strain>
    </source>
</reference>
<sequence>MQATAPPGPTTSAPAQNIKRCKIAKMPVSQIQGQKVYYQHSSPTDTNGTTIVLIHGLGSSHAFYEPIVPELMKHGYACLAIDTPGSGSSQPASKDRTPKEIASVISDLLNTLSINMSKSIVVGHSMGGMIASELAVQGVLGSVLIGPVHPSPKLATVFNQRIETVQKNGLEALADTVPKAATGSLSTPTHHAFIRALILSQTTENYASLCRTIATASVPEYSKINSPVLVIAGGDDKTSPLEGCQTIINRHGVGHWHVIEAPEQIGHLIVDFAHSL</sequence>
<dbReference type="GO" id="GO:0016020">
    <property type="term" value="C:membrane"/>
    <property type="evidence" value="ECO:0007669"/>
    <property type="project" value="TreeGrafter"/>
</dbReference>
<reference evidence="2" key="2">
    <citation type="submission" date="2022-07" db="EMBL/GenBank/DDBJ databases">
        <authorList>
            <person name="Goncalves M.F.M."/>
            <person name="Hilario S."/>
            <person name="Van De Peer Y."/>
            <person name="Esteves A.C."/>
            <person name="Alves A."/>
        </authorList>
    </citation>
    <scope>NUCLEOTIDE SEQUENCE</scope>
    <source>
        <strain evidence="2">MUM 19.33</strain>
    </source>
</reference>
<dbReference type="GO" id="GO:0046464">
    <property type="term" value="P:acylglycerol catabolic process"/>
    <property type="evidence" value="ECO:0007669"/>
    <property type="project" value="TreeGrafter"/>
</dbReference>
<dbReference type="OrthoDB" id="2498029at2759"/>
<dbReference type="PANTHER" id="PTHR43798">
    <property type="entry name" value="MONOACYLGLYCEROL LIPASE"/>
    <property type="match status" value="1"/>
</dbReference>
<dbReference type="SUPFAM" id="SSF53474">
    <property type="entry name" value="alpha/beta-Hydrolases"/>
    <property type="match status" value="1"/>
</dbReference>
<dbReference type="EMBL" id="JAGIXG020000024">
    <property type="protein sequence ID" value="KAI6781177.1"/>
    <property type="molecule type" value="Genomic_DNA"/>
</dbReference>
<gene>
    <name evidence="2" type="ORF">J7T54_002533</name>
</gene>
<dbReference type="InterPro" id="IPR029058">
    <property type="entry name" value="AB_hydrolase_fold"/>
</dbReference>
<dbReference type="Pfam" id="PF12697">
    <property type="entry name" value="Abhydrolase_6"/>
    <property type="match status" value="1"/>
</dbReference>
<proteinExistence type="predicted"/>
<dbReference type="GO" id="GO:0047372">
    <property type="term" value="F:monoacylglycerol lipase activity"/>
    <property type="evidence" value="ECO:0007669"/>
    <property type="project" value="TreeGrafter"/>
</dbReference>
<evidence type="ECO:0000313" key="3">
    <source>
        <dbReference type="Proteomes" id="UP001055219"/>
    </source>
</evidence>
<dbReference type="RefSeq" id="XP_051362033.1">
    <property type="nucleotide sequence ID" value="XM_051506691.1"/>
</dbReference>
<evidence type="ECO:0000259" key="1">
    <source>
        <dbReference type="Pfam" id="PF12697"/>
    </source>
</evidence>
<dbReference type="PRINTS" id="PR00111">
    <property type="entry name" value="ABHYDROLASE"/>
</dbReference>
<dbReference type="GeneID" id="75829045"/>
<accession>A0A9Q0BDA3</accession>
<dbReference type="InterPro" id="IPR050266">
    <property type="entry name" value="AB_hydrolase_sf"/>
</dbReference>
<protein>
    <recommendedName>
        <fullName evidence="1">AB hydrolase-1 domain-containing protein</fullName>
    </recommendedName>
</protein>
<dbReference type="AlphaFoldDB" id="A0A9Q0BDA3"/>
<dbReference type="PANTHER" id="PTHR43798:SF5">
    <property type="entry name" value="MONOACYLGLYCEROL LIPASE ABHD6"/>
    <property type="match status" value="1"/>
</dbReference>
<dbReference type="Proteomes" id="UP001055219">
    <property type="component" value="Unassembled WGS sequence"/>
</dbReference>
<organism evidence="2 3">
    <name type="scientific">Emericellopsis cladophorae</name>
    <dbReference type="NCBI Taxonomy" id="2686198"/>
    <lineage>
        <taxon>Eukaryota</taxon>
        <taxon>Fungi</taxon>
        <taxon>Dikarya</taxon>
        <taxon>Ascomycota</taxon>
        <taxon>Pezizomycotina</taxon>
        <taxon>Sordariomycetes</taxon>
        <taxon>Hypocreomycetidae</taxon>
        <taxon>Hypocreales</taxon>
        <taxon>Bionectriaceae</taxon>
        <taxon>Emericellopsis</taxon>
    </lineage>
</organism>
<feature type="domain" description="AB hydrolase-1" evidence="1">
    <location>
        <begin position="51"/>
        <end position="264"/>
    </location>
</feature>
<keyword evidence="3" id="KW-1185">Reference proteome</keyword>
<dbReference type="Gene3D" id="3.40.50.1820">
    <property type="entry name" value="alpha/beta hydrolase"/>
    <property type="match status" value="1"/>
</dbReference>